<dbReference type="EMBL" id="CAFBOW010000054">
    <property type="protein sequence ID" value="CAB4994882.1"/>
    <property type="molecule type" value="Genomic_DNA"/>
</dbReference>
<sequence>MPMNQKRISQVLALTLISALALTGCGKKDSGLNTNPGDASVFTDAAAPTVTTGFGSALDLGKDVTITFQENTRFTPGAYASNYQKGMVANKFDVTVQNKGSKALDLATMAISMKSGSDTCVDILDGDNNINGAPTEPLAAGASATFSYGVGCLAKTGGPLELGVTLGSDVVGVTGTLK</sequence>
<reference evidence="3" key="1">
    <citation type="submission" date="2020-05" db="EMBL/GenBank/DDBJ databases">
        <authorList>
            <person name="Chiriac C."/>
            <person name="Salcher M."/>
            <person name="Ghai R."/>
            <person name="Kavagutti S V."/>
        </authorList>
    </citation>
    <scope>NUCLEOTIDE SEQUENCE</scope>
</reference>
<dbReference type="EMBL" id="CAEZSQ010000050">
    <property type="protein sequence ID" value="CAB4542189.1"/>
    <property type="molecule type" value="Genomic_DNA"/>
</dbReference>
<protein>
    <submittedName>
        <fullName evidence="3">Unannotated protein</fullName>
    </submittedName>
</protein>
<dbReference type="AlphaFoldDB" id="A0A6J7B4K7"/>
<evidence type="ECO:0000313" key="1">
    <source>
        <dbReference type="EMBL" id="CAB4366439.1"/>
    </source>
</evidence>
<evidence type="ECO:0000313" key="4">
    <source>
        <dbReference type="EMBL" id="CAB4994882.1"/>
    </source>
</evidence>
<name>A0A6J7B4K7_9ZZZZ</name>
<dbReference type="EMBL" id="CAFAZZ010000002">
    <property type="protein sequence ID" value="CAB4839348.1"/>
    <property type="molecule type" value="Genomic_DNA"/>
</dbReference>
<evidence type="ECO:0000313" key="2">
    <source>
        <dbReference type="EMBL" id="CAB4542189.1"/>
    </source>
</evidence>
<proteinExistence type="predicted"/>
<gene>
    <name evidence="2" type="ORF">UFOPK1458_00340</name>
    <name evidence="3" type="ORF">UFOPK3243_00034</name>
    <name evidence="4" type="ORF">UFOPK4032_00375</name>
    <name evidence="1" type="ORF">UFOPK4180_00027</name>
</gene>
<dbReference type="PROSITE" id="PS51257">
    <property type="entry name" value="PROKAR_LIPOPROTEIN"/>
    <property type="match status" value="1"/>
</dbReference>
<accession>A0A6J7B4K7</accession>
<evidence type="ECO:0000313" key="3">
    <source>
        <dbReference type="EMBL" id="CAB4839348.1"/>
    </source>
</evidence>
<organism evidence="3">
    <name type="scientific">freshwater metagenome</name>
    <dbReference type="NCBI Taxonomy" id="449393"/>
    <lineage>
        <taxon>unclassified sequences</taxon>
        <taxon>metagenomes</taxon>
        <taxon>ecological metagenomes</taxon>
    </lineage>
</organism>
<dbReference type="EMBL" id="CAESPC010000001">
    <property type="protein sequence ID" value="CAB4366439.1"/>
    <property type="molecule type" value="Genomic_DNA"/>
</dbReference>